<dbReference type="SUPFAM" id="SSF109854">
    <property type="entry name" value="DinB/YfiT-like putative metalloenzymes"/>
    <property type="match status" value="1"/>
</dbReference>
<proteinExistence type="predicted"/>
<dbReference type="NCBIfam" id="NF009807">
    <property type="entry name" value="PRK13291.1"/>
    <property type="match status" value="1"/>
</dbReference>
<dbReference type="Pfam" id="PF12867">
    <property type="entry name" value="DinB_2"/>
    <property type="match status" value="1"/>
</dbReference>
<accession>A0ABV5GR86</accession>
<keyword evidence="2" id="KW-0808">Transferase</keyword>
<organism evidence="2 3">
    <name type="scientific">Flavobacterium jumunjinense</name>
    <dbReference type="NCBI Taxonomy" id="998845"/>
    <lineage>
        <taxon>Bacteria</taxon>
        <taxon>Pseudomonadati</taxon>
        <taxon>Bacteroidota</taxon>
        <taxon>Flavobacteriia</taxon>
        <taxon>Flavobacteriales</taxon>
        <taxon>Flavobacteriaceae</taxon>
        <taxon>Flavobacterium</taxon>
    </lineage>
</organism>
<keyword evidence="3" id="KW-1185">Reference proteome</keyword>
<dbReference type="RefSeq" id="WP_236458066.1">
    <property type="nucleotide sequence ID" value="NZ_CBCSGE010000008.1"/>
</dbReference>
<evidence type="ECO:0000259" key="1">
    <source>
        <dbReference type="Pfam" id="PF12867"/>
    </source>
</evidence>
<evidence type="ECO:0000313" key="3">
    <source>
        <dbReference type="Proteomes" id="UP001589607"/>
    </source>
</evidence>
<dbReference type="InterPro" id="IPR024775">
    <property type="entry name" value="DinB-like"/>
</dbReference>
<dbReference type="GO" id="GO:0016740">
    <property type="term" value="F:transferase activity"/>
    <property type="evidence" value="ECO:0007669"/>
    <property type="project" value="UniProtKB-KW"/>
</dbReference>
<dbReference type="EMBL" id="JBHMEY010000066">
    <property type="protein sequence ID" value="MFB9097863.1"/>
    <property type="molecule type" value="Genomic_DNA"/>
</dbReference>
<evidence type="ECO:0000313" key="2">
    <source>
        <dbReference type="EMBL" id="MFB9097863.1"/>
    </source>
</evidence>
<dbReference type="Gene3D" id="1.20.120.450">
    <property type="entry name" value="dinb family like domain"/>
    <property type="match status" value="1"/>
</dbReference>
<feature type="domain" description="DinB-like" evidence="1">
    <location>
        <begin position="36"/>
        <end position="168"/>
    </location>
</feature>
<dbReference type="InterPro" id="IPR034660">
    <property type="entry name" value="DinB/YfiT-like"/>
</dbReference>
<sequence>MNLQKLKFPIGEFETPNTISTKELENWIATITNFPKEVETITSNLTIQQLNWLYRPKGWNIKQVVHHCSDSHINAFMRFKLALTEENPTIKPYAEDVWANLVDGSNDDISHSMMILKAIHYKWSLILNAMTNEDWERTYFHPESKKSFQLKEVASLYAWHCNHHLAHIKQALAYKNQFEE</sequence>
<name>A0ABV5GR86_9FLAO</name>
<reference evidence="2 3" key="1">
    <citation type="submission" date="2024-09" db="EMBL/GenBank/DDBJ databases">
        <authorList>
            <person name="Sun Q."/>
            <person name="Mori K."/>
        </authorList>
    </citation>
    <scope>NUCLEOTIDE SEQUENCE [LARGE SCALE GENOMIC DNA]</scope>
    <source>
        <strain evidence="2 3">CECT 7955</strain>
    </source>
</reference>
<comment type="caution">
    <text evidence="2">The sequence shown here is derived from an EMBL/GenBank/DDBJ whole genome shotgun (WGS) entry which is preliminary data.</text>
</comment>
<gene>
    <name evidence="2" type="ORF">ACFFVF_15195</name>
</gene>
<protein>
    <submittedName>
        <fullName evidence="2">YfiT family bacillithiol transferase</fullName>
    </submittedName>
</protein>
<dbReference type="Proteomes" id="UP001589607">
    <property type="component" value="Unassembled WGS sequence"/>
</dbReference>